<gene>
    <name evidence="1" type="ORF">HNR10_004606</name>
</gene>
<evidence type="ECO:0000313" key="2">
    <source>
        <dbReference type="Proteomes" id="UP000572051"/>
    </source>
</evidence>
<dbReference type="RefSeq" id="WP_179826852.1">
    <property type="nucleotide sequence ID" value="NZ_JACCFS010000001.1"/>
</dbReference>
<organism evidence="1 2">
    <name type="scientific">Nocardiopsis aegyptia</name>
    <dbReference type="NCBI Taxonomy" id="220378"/>
    <lineage>
        <taxon>Bacteria</taxon>
        <taxon>Bacillati</taxon>
        <taxon>Actinomycetota</taxon>
        <taxon>Actinomycetes</taxon>
        <taxon>Streptosporangiales</taxon>
        <taxon>Nocardiopsidaceae</taxon>
        <taxon>Nocardiopsis</taxon>
    </lineage>
</organism>
<dbReference type="Proteomes" id="UP000572051">
    <property type="component" value="Unassembled WGS sequence"/>
</dbReference>
<dbReference type="AlphaFoldDB" id="A0A7Z0ER35"/>
<keyword evidence="2" id="KW-1185">Reference proteome</keyword>
<comment type="caution">
    <text evidence="1">The sequence shown here is derived from an EMBL/GenBank/DDBJ whole genome shotgun (WGS) entry which is preliminary data.</text>
</comment>
<accession>A0A7Z0ER35</accession>
<dbReference type="EMBL" id="JACCFS010000001">
    <property type="protein sequence ID" value="NYJ36725.1"/>
    <property type="molecule type" value="Genomic_DNA"/>
</dbReference>
<evidence type="ECO:0000313" key="1">
    <source>
        <dbReference type="EMBL" id="NYJ36725.1"/>
    </source>
</evidence>
<proteinExistence type="predicted"/>
<protein>
    <submittedName>
        <fullName evidence="1">Uncharacterized protein</fullName>
    </submittedName>
</protein>
<reference evidence="1 2" key="1">
    <citation type="submission" date="2020-07" db="EMBL/GenBank/DDBJ databases">
        <title>Sequencing the genomes of 1000 actinobacteria strains.</title>
        <authorList>
            <person name="Klenk H.-P."/>
        </authorList>
    </citation>
    <scope>NUCLEOTIDE SEQUENCE [LARGE SCALE GENOMIC DNA]</scope>
    <source>
        <strain evidence="1 2">DSM 44442</strain>
    </source>
</reference>
<sequence length="133" mass="14465">MMTRPSLAWRETKKDVAAEVAAGTCEENWAEHLWPDAPVEAIDAVLADYEADVAALVADGAVPGDAAVLAVAERAVTRINAVDHEHGMIETTERERLCEYIQAVPEAHGVDVTAMAERHGFDDGDLAGLWRDW</sequence>
<name>A0A7Z0ER35_9ACTN</name>